<gene>
    <name evidence="1" type="ORF">BECKLFY1418A_GA0070994_10861</name>
</gene>
<name>A0A450V1G7_9GAMM</name>
<accession>A0A450V1G7</accession>
<proteinExistence type="predicted"/>
<reference evidence="1" key="1">
    <citation type="submission" date="2019-02" db="EMBL/GenBank/DDBJ databases">
        <authorList>
            <person name="Gruber-Vodicka R. H."/>
            <person name="Seah K. B. B."/>
        </authorList>
    </citation>
    <scope>NUCLEOTIDE SEQUENCE</scope>
    <source>
        <strain evidence="1">BECK_M6</strain>
    </source>
</reference>
<sequence>MLRVGEQLFQEMIVWVGDIVAQWIYRADNCISRSASQMSQNEKPARR</sequence>
<dbReference type="AlphaFoldDB" id="A0A450V1G7"/>
<dbReference type="EMBL" id="CAADFH010000086">
    <property type="protein sequence ID" value="VFJ98609.1"/>
    <property type="molecule type" value="Genomic_DNA"/>
</dbReference>
<evidence type="ECO:0000313" key="1">
    <source>
        <dbReference type="EMBL" id="VFJ98609.1"/>
    </source>
</evidence>
<organism evidence="1">
    <name type="scientific">Candidatus Kentrum sp. LFY</name>
    <dbReference type="NCBI Taxonomy" id="2126342"/>
    <lineage>
        <taxon>Bacteria</taxon>
        <taxon>Pseudomonadati</taxon>
        <taxon>Pseudomonadota</taxon>
        <taxon>Gammaproteobacteria</taxon>
        <taxon>Candidatus Kentrum</taxon>
    </lineage>
</organism>
<protein>
    <submittedName>
        <fullName evidence="1">Uncharacterized protein</fullName>
    </submittedName>
</protein>